<dbReference type="GO" id="GO:0016810">
    <property type="term" value="F:hydrolase activity, acting on carbon-nitrogen (but not peptide) bonds"/>
    <property type="evidence" value="ECO:0007669"/>
    <property type="project" value="InterPro"/>
</dbReference>
<dbReference type="Gene3D" id="2.30.40.10">
    <property type="entry name" value="Urease, subunit C, domain 1"/>
    <property type="match status" value="1"/>
</dbReference>
<dbReference type="AlphaFoldDB" id="A0A833LU98"/>
<accession>A0A833LU98</accession>
<dbReference type="InterPro" id="IPR011059">
    <property type="entry name" value="Metal-dep_hydrolase_composite"/>
</dbReference>
<dbReference type="Gene3D" id="3.20.20.140">
    <property type="entry name" value="Metal-dependent hydrolases"/>
    <property type="match status" value="1"/>
</dbReference>
<proteinExistence type="predicted"/>
<feature type="non-terminal residue" evidence="1">
    <location>
        <position position="102"/>
    </location>
</feature>
<sequence length="102" mass="10382">MDGIRHIIAGSLIDGSGSGVQRNVCLTVADGRIAAIGPAAGLSAAAGAIVDDYSHGIVLPALVDCSVFLARSPSLDQMIRPAGDGLDPAQQAAMLARHLRYC</sequence>
<protein>
    <submittedName>
        <fullName evidence="1">Amidohydrolase</fullName>
    </submittedName>
</protein>
<comment type="caution">
    <text evidence="1">The sequence shown here is derived from an EMBL/GenBank/DDBJ whole genome shotgun (WGS) entry which is preliminary data.</text>
</comment>
<keyword evidence="1" id="KW-0378">Hydrolase</keyword>
<evidence type="ECO:0000313" key="1">
    <source>
        <dbReference type="EMBL" id="KAB2927906.1"/>
    </source>
</evidence>
<evidence type="ECO:0000313" key="2">
    <source>
        <dbReference type="Proteomes" id="UP000460298"/>
    </source>
</evidence>
<organism evidence="1 2">
    <name type="scientific">Leptonema illini</name>
    <dbReference type="NCBI Taxonomy" id="183"/>
    <lineage>
        <taxon>Bacteria</taxon>
        <taxon>Pseudomonadati</taxon>
        <taxon>Spirochaetota</taxon>
        <taxon>Spirochaetia</taxon>
        <taxon>Leptospirales</taxon>
        <taxon>Leptospiraceae</taxon>
        <taxon>Leptonema</taxon>
    </lineage>
</organism>
<gene>
    <name evidence="1" type="ORF">F9K24_22360</name>
</gene>
<name>A0A833LU98_9LEPT</name>
<dbReference type="Proteomes" id="UP000460298">
    <property type="component" value="Unassembled WGS sequence"/>
</dbReference>
<reference evidence="1 2" key="1">
    <citation type="submission" date="2019-10" db="EMBL/GenBank/DDBJ databases">
        <title>Extracellular Electron Transfer in a Candidatus Methanoperedens spp. Enrichment Culture.</title>
        <authorList>
            <person name="Berger S."/>
            <person name="Rangel Shaw D."/>
            <person name="Berben T."/>
            <person name="In 'T Zandt M."/>
            <person name="Frank J."/>
            <person name="Reimann J."/>
            <person name="Jetten M.S.M."/>
            <person name="Welte C.U."/>
        </authorList>
    </citation>
    <scope>NUCLEOTIDE SEQUENCE [LARGE SCALE GENOMIC DNA]</scope>
    <source>
        <strain evidence="1">SB12</strain>
    </source>
</reference>
<dbReference type="EMBL" id="WBUI01000062">
    <property type="protein sequence ID" value="KAB2927906.1"/>
    <property type="molecule type" value="Genomic_DNA"/>
</dbReference>
<dbReference type="SUPFAM" id="SSF51338">
    <property type="entry name" value="Composite domain of metallo-dependent hydrolases"/>
    <property type="match status" value="1"/>
</dbReference>